<reference evidence="1" key="2">
    <citation type="submission" date="2020-09" db="EMBL/GenBank/DDBJ databases">
        <authorList>
            <person name="Sun Q."/>
            <person name="Zhou Y."/>
        </authorList>
    </citation>
    <scope>NUCLEOTIDE SEQUENCE</scope>
    <source>
        <strain evidence="1">CGMCC 4.7308</strain>
    </source>
</reference>
<comment type="caution">
    <text evidence="1">The sequence shown here is derived from an EMBL/GenBank/DDBJ whole genome shotgun (WGS) entry which is preliminary data.</text>
</comment>
<name>A0A917T6M5_9ACTN</name>
<dbReference type="AlphaFoldDB" id="A0A917T6M5"/>
<evidence type="ECO:0008006" key="3">
    <source>
        <dbReference type="Google" id="ProtNLM"/>
    </source>
</evidence>
<dbReference type="RefSeq" id="WP_188944020.1">
    <property type="nucleotide sequence ID" value="NZ_BMNA01000011.1"/>
</dbReference>
<gene>
    <name evidence="1" type="ORF">GCM10011594_36270</name>
</gene>
<evidence type="ECO:0000313" key="2">
    <source>
        <dbReference type="Proteomes" id="UP000655208"/>
    </source>
</evidence>
<reference evidence="1" key="1">
    <citation type="journal article" date="2014" name="Int. J. Syst. Evol. Microbiol.">
        <title>Complete genome sequence of Corynebacterium casei LMG S-19264T (=DSM 44701T), isolated from a smear-ripened cheese.</title>
        <authorList>
            <consortium name="US DOE Joint Genome Institute (JGI-PGF)"/>
            <person name="Walter F."/>
            <person name="Albersmeier A."/>
            <person name="Kalinowski J."/>
            <person name="Ruckert C."/>
        </authorList>
    </citation>
    <scope>NUCLEOTIDE SEQUENCE</scope>
    <source>
        <strain evidence="1">CGMCC 4.7308</strain>
    </source>
</reference>
<evidence type="ECO:0000313" key="1">
    <source>
        <dbReference type="EMBL" id="GGM13095.1"/>
    </source>
</evidence>
<proteinExistence type="predicted"/>
<accession>A0A917T6M5</accession>
<protein>
    <recommendedName>
        <fullName evidence="3">DUF3046 domain-containing protein</fullName>
    </recommendedName>
</protein>
<dbReference type="Pfam" id="PF11248">
    <property type="entry name" value="DUF3046"/>
    <property type="match status" value="1"/>
</dbReference>
<dbReference type="Proteomes" id="UP000655208">
    <property type="component" value="Unassembled WGS sequence"/>
</dbReference>
<keyword evidence="2" id="KW-1185">Reference proteome</keyword>
<sequence length="69" mass="7633">MRLTEFRALMRAHFGPHRAASVAHDHVFSALGDHTADEALAAGSDPKVVWRAVCDSFEVPERLRHGLPD</sequence>
<organism evidence="1 2">
    <name type="scientific">Nakamurella endophytica</name>
    <dbReference type="NCBI Taxonomy" id="1748367"/>
    <lineage>
        <taxon>Bacteria</taxon>
        <taxon>Bacillati</taxon>
        <taxon>Actinomycetota</taxon>
        <taxon>Actinomycetes</taxon>
        <taxon>Nakamurellales</taxon>
        <taxon>Nakamurellaceae</taxon>
        <taxon>Nakamurella</taxon>
    </lineage>
</organism>
<dbReference type="InterPro" id="IPR021408">
    <property type="entry name" value="DUF3046"/>
</dbReference>
<dbReference type="EMBL" id="BMNA01000011">
    <property type="protein sequence ID" value="GGM13095.1"/>
    <property type="molecule type" value="Genomic_DNA"/>
</dbReference>